<dbReference type="InterPro" id="IPR043151">
    <property type="entry name" value="BAH_sf"/>
</dbReference>
<evidence type="ECO:0000313" key="3">
    <source>
        <dbReference type="Proteomes" id="UP000215914"/>
    </source>
</evidence>
<dbReference type="Gramene" id="mRNA:HanXRQr2_Chr16g0734021">
    <property type="protein sequence ID" value="mRNA:HanXRQr2_Chr16g0734021"/>
    <property type="gene ID" value="HanXRQr2_Chr16g0734021"/>
</dbReference>
<proteinExistence type="predicted"/>
<evidence type="ECO:0000259" key="1">
    <source>
        <dbReference type="PROSITE" id="PS51038"/>
    </source>
</evidence>
<gene>
    <name evidence="2" type="ORF">HanXRQr2_Chr16g0734021</name>
</gene>
<dbReference type="InterPro" id="IPR001025">
    <property type="entry name" value="BAH_dom"/>
</dbReference>
<keyword evidence="3" id="KW-1185">Reference proteome</keyword>
<reference evidence="2" key="2">
    <citation type="submission" date="2020-06" db="EMBL/GenBank/DDBJ databases">
        <title>Helianthus annuus Genome sequencing and assembly Release 2.</title>
        <authorList>
            <person name="Gouzy J."/>
            <person name="Langlade N."/>
            <person name="Munos S."/>
        </authorList>
    </citation>
    <scope>NUCLEOTIDE SEQUENCE</scope>
    <source>
        <tissue evidence="2">Leaves</tissue>
    </source>
</reference>
<evidence type="ECO:0000313" key="2">
    <source>
        <dbReference type="EMBL" id="KAF5758837.1"/>
    </source>
</evidence>
<dbReference type="EMBL" id="MNCJ02000331">
    <property type="protein sequence ID" value="KAF5758837.1"/>
    <property type="molecule type" value="Genomic_DNA"/>
</dbReference>
<dbReference type="AlphaFoldDB" id="A0A9K3DR40"/>
<dbReference type="Pfam" id="PF01426">
    <property type="entry name" value="BAH"/>
    <property type="match status" value="1"/>
</dbReference>
<reference evidence="2" key="1">
    <citation type="journal article" date="2017" name="Nature">
        <title>The sunflower genome provides insights into oil metabolism, flowering and Asterid evolution.</title>
        <authorList>
            <person name="Badouin H."/>
            <person name="Gouzy J."/>
            <person name="Grassa C.J."/>
            <person name="Murat F."/>
            <person name="Staton S.E."/>
            <person name="Cottret L."/>
            <person name="Lelandais-Briere C."/>
            <person name="Owens G.L."/>
            <person name="Carrere S."/>
            <person name="Mayjonade B."/>
            <person name="Legrand L."/>
            <person name="Gill N."/>
            <person name="Kane N.C."/>
            <person name="Bowers J.E."/>
            <person name="Hubner S."/>
            <person name="Bellec A."/>
            <person name="Berard A."/>
            <person name="Berges H."/>
            <person name="Blanchet N."/>
            <person name="Boniface M.C."/>
            <person name="Brunel D."/>
            <person name="Catrice O."/>
            <person name="Chaidir N."/>
            <person name="Claudel C."/>
            <person name="Donnadieu C."/>
            <person name="Faraut T."/>
            <person name="Fievet G."/>
            <person name="Helmstetter N."/>
            <person name="King M."/>
            <person name="Knapp S.J."/>
            <person name="Lai Z."/>
            <person name="Le Paslier M.C."/>
            <person name="Lippi Y."/>
            <person name="Lorenzon L."/>
            <person name="Mandel J.R."/>
            <person name="Marage G."/>
            <person name="Marchand G."/>
            <person name="Marquand E."/>
            <person name="Bret-Mestries E."/>
            <person name="Morien E."/>
            <person name="Nambeesan S."/>
            <person name="Nguyen T."/>
            <person name="Pegot-Espagnet P."/>
            <person name="Pouilly N."/>
            <person name="Raftis F."/>
            <person name="Sallet E."/>
            <person name="Schiex T."/>
            <person name="Thomas J."/>
            <person name="Vandecasteele C."/>
            <person name="Vares D."/>
            <person name="Vear F."/>
            <person name="Vautrin S."/>
            <person name="Crespi M."/>
            <person name="Mangin B."/>
            <person name="Burke J.M."/>
            <person name="Salse J."/>
            <person name="Munos S."/>
            <person name="Vincourt P."/>
            <person name="Rieseberg L.H."/>
            <person name="Langlade N.B."/>
        </authorList>
    </citation>
    <scope>NUCLEOTIDE SEQUENCE</scope>
    <source>
        <tissue evidence="2">Leaves</tissue>
    </source>
</reference>
<comment type="caution">
    <text evidence="2">The sequence shown here is derived from an EMBL/GenBank/DDBJ whole genome shotgun (WGS) entry which is preliminary data.</text>
</comment>
<dbReference type="Proteomes" id="UP000215914">
    <property type="component" value="Unassembled WGS sequence"/>
</dbReference>
<name>A0A9K3DR40_HELAN</name>
<organism evidence="2 3">
    <name type="scientific">Helianthus annuus</name>
    <name type="common">Common sunflower</name>
    <dbReference type="NCBI Taxonomy" id="4232"/>
    <lineage>
        <taxon>Eukaryota</taxon>
        <taxon>Viridiplantae</taxon>
        <taxon>Streptophyta</taxon>
        <taxon>Embryophyta</taxon>
        <taxon>Tracheophyta</taxon>
        <taxon>Spermatophyta</taxon>
        <taxon>Magnoliopsida</taxon>
        <taxon>eudicotyledons</taxon>
        <taxon>Gunneridae</taxon>
        <taxon>Pentapetalae</taxon>
        <taxon>asterids</taxon>
        <taxon>campanulids</taxon>
        <taxon>Asterales</taxon>
        <taxon>Asteraceae</taxon>
        <taxon>Asteroideae</taxon>
        <taxon>Heliantheae alliance</taxon>
        <taxon>Heliantheae</taxon>
        <taxon>Helianthus</taxon>
    </lineage>
</organism>
<dbReference type="GO" id="GO:0003682">
    <property type="term" value="F:chromatin binding"/>
    <property type="evidence" value="ECO:0007669"/>
    <property type="project" value="InterPro"/>
</dbReference>
<sequence>MSITSVLYMRKYEVSVAIVGVVDSQIVSQSYGKQEILKLQLFKHVPNISCHVTGDCVLLRPADSDNPPYVARVEKLEADHQNYVKVKVRWYYWPEESLGGRRSFHGFKLLKIYSCLCDKNVLVIRGEQKTEITEL</sequence>
<dbReference type="Gene3D" id="2.30.30.490">
    <property type="match status" value="1"/>
</dbReference>
<protein>
    <submittedName>
        <fullName evidence="2">BAH domain-containing protein</fullName>
    </submittedName>
</protein>
<accession>A0A9K3DR40</accession>
<feature type="domain" description="BAH" evidence="1">
    <location>
        <begin position="49"/>
        <end position="135"/>
    </location>
</feature>
<dbReference type="PROSITE" id="PS51038">
    <property type="entry name" value="BAH"/>
    <property type="match status" value="1"/>
</dbReference>
<dbReference type="PANTHER" id="PTHR46364">
    <property type="entry name" value="OS08G0421900 PROTEIN"/>
    <property type="match status" value="1"/>
</dbReference>